<proteinExistence type="inferred from homology"/>
<feature type="transmembrane region" description="Helical" evidence="6">
    <location>
        <begin position="254"/>
        <end position="275"/>
    </location>
</feature>
<evidence type="ECO:0000256" key="5">
    <source>
        <dbReference type="ARBA" id="ARBA00023136"/>
    </source>
</evidence>
<name>E6PI75_9ZZZZ</name>
<evidence type="ECO:0000256" key="6">
    <source>
        <dbReference type="SAM" id="Phobius"/>
    </source>
</evidence>
<feature type="transmembrane region" description="Helical" evidence="6">
    <location>
        <begin position="351"/>
        <end position="382"/>
    </location>
</feature>
<protein>
    <submittedName>
        <fullName evidence="8">NADH:ubiquinone oxidoreductase, membrane subunit M</fullName>
        <ecNumber evidence="8">1.6.99.5</ecNumber>
    </submittedName>
</protein>
<dbReference type="GO" id="GO:0008137">
    <property type="term" value="F:NADH dehydrogenase (ubiquinone) activity"/>
    <property type="evidence" value="ECO:0007669"/>
    <property type="project" value="InterPro"/>
</dbReference>
<reference evidence="8" key="1">
    <citation type="submission" date="2009-10" db="EMBL/GenBank/DDBJ databases">
        <title>Diversity of trophic interactions inside an arsenic-rich microbial ecosystem.</title>
        <authorList>
            <person name="Bertin P.N."/>
            <person name="Heinrich-Salmeron A."/>
            <person name="Pelletier E."/>
            <person name="Goulhen-Chollet F."/>
            <person name="Arsene-Ploetze F."/>
            <person name="Gallien S."/>
            <person name="Calteau A."/>
            <person name="Vallenet D."/>
            <person name="Casiot C."/>
            <person name="Chane-Woon-Ming B."/>
            <person name="Giloteaux L."/>
            <person name="Barakat M."/>
            <person name="Bonnefoy V."/>
            <person name="Bruneel O."/>
            <person name="Chandler M."/>
            <person name="Cleiss J."/>
            <person name="Duran R."/>
            <person name="Elbaz-Poulichet F."/>
            <person name="Fonknechten N."/>
            <person name="Lauga B."/>
            <person name="Mornico D."/>
            <person name="Ortet P."/>
            <person name="Schaeffer C."/>
            <person name="Siguier P."/>
            <person name="Alexander Thil Smith A."/>
            <person name="Van Dorsselaer A."/>
            <person name="Weissenbach J."/>
            <person name="Medigue C."/>
            <person name="Le Paslier D."/>
        </authorList>
    </citation>
    <scope>NUCLEOTIDE SEQUENCE</scope>
</reference>
<comment type="similarity">
    <text evidence="2">Belongs to the complex I subunit 4 family.</text>
</comment>
<dbReference type="GO" id="GO:0016020">
    <property type="term" value="C:membrane"/>
    <property type="evidence" value="ECO:0007669"/>
    <property type="project" value="UniProtKB-SubCell"/>
</dbReference>
<dbReference type="EMBL" id="CABL01000019">
    <property type="protein sequence ID" value="CBH76165.1"/>
    <property type="molecule type" value="Genomic_DNA"/>
</dbReference>
<keyword evidence="4 6" id="KW-1133">Transmembrane helix</keyword>
<comment type="subcellular location">
    <subcellularLocation>
        <location evidence="1">Membrane</location>
        <topology evidence="1">Multi-pass membrane protein</topology>
    </subcellularLocation>
</comment>
<dbReference type="GO" id="GO:0042773">
    <property type="term" value="P:ATP synthesis coupled electron transport"/>
    <property type="evidence" value="ECO:0007669"/>
    <property type="project" value="InterPro"/>
</dbReference>
<evidence type="ECO:0000259" key="7">
    <source>
        <dbReference type="Pfam" id="PF00361"/>
    </source>
</evidence>
<keyword evidence="8" id="KW-0830">Ubiquinone</keyword>
<keyword evidence="8" id="KW-0560">Oxidoreductase</keyword>
<dbReference type="InterPro" id="IPR001750">
    <property type="entry name" value="ND/Mrp_TM"/>
</dbReference>
<dbReference type="PANTHER" id="PTHR43507">
    <property type="entry name" value="NADH-UBIQUINONE OXIDOREDUCTASE CHAIN 4"/>
    <property type="match status" value="1"/>
</dbReference>
<sequence length="474" mass="49827">MLLALVLLPIVAGSAMLLLRGEDRRVYRTIGVAVALATLAIAVAARSEDWSAPWLRAPFVANFHLGIGALAFWLIVLLALCTACAVLAVDSARPRAIVGQLLLLEGTMLGLFISRDLLLFALFYDLMLVPVFFVLLERGEHPRDAWRYIIYNFAGGLLLLLATAAFGVLHGTTDVIGTAGNAIAGAWAPWIFWGFAIAFLVKTPAFPLHTWMPNTYASLPPPVAAVVGAVQSKAGLYGFFVIGLTLMPQEIARYSTALIVLGAISLLYGAVAALVQTDAKRVVAYSSLSHLGLIVIAIATQQPLALAGAALYIVAHGLFTAALFIGLGYVEEREETRSLARLRGIGASNPRLAGALTIASLAMLGLPGLAGFVGELVIITGIVQSGNIAVAVIAVISVVLASAYVLRLFQGIVNGPVVHDLPVRRDLTWREGIAIAPLLFALLYLGVNPHAVLASGAVPIARAPLSSTAGVTTP</sequence>
<dbReference type="InterPro" id="IPR010227">
    <property type="entry name" value="NADH_Q_OxRdtase_chainM/4"/>
</dbReference>
<evidence type="ECO:0000256" key="4">
    <source>
        <dbReference type="ARBA" id="ARBA00022989"/>
    </source>
</evidence>
<feature type="transmembrane region" description="Helical" evidence="6">
    <location>
        <begin position="65"/>
        <end position="89"/>
    </location>
</feature>
<accession>E6PI75</accession>
<dbReference type="Pfam" id="PF00361">
    <property type="entry name" value="Proton_antipo_M"/>
    <property type="match status" value="1"/>
</dbReference>
<dbReference type="GO" id="GO:0048039">
    <property type="term" value="F:ubiquinone binding"/>
    <property type="evidence" value="ECO:0007669"/>
    <property type="project" value="TreeGrafter"/>
</dbReference>
<gene>
    <name evidence="8" type="primary">nuoM</name>
    <name evidence="8" type="ORF">CARN1_0645</name>
</gene>
<feature type="transmembrane region" description="Helical" evidence="6">
    <location>
        <begin position="182"/>
        <end position="201"/>
    </location>
</feature>
<dbReference type="EC" id="1.6.99.5" evidence="8"/>
<evidence type="ECO:0000256" key="2">
    <source>
        <dbReference type="ARBA" id="ARBA00009025"/>
    </source>
</evidence>
<feature type="transmembrane region" description="Helical" evidence="6">
    <location>
        <begin position="388"/>
        <end position="406"/>
    </location>
</feature>
<keyword evidence="5 6" id="KW-0472">Membrane</keyword>
<feature type="transmembrane region" description="Helical" evidence="6">
    <location>
        <begin position="306"/>
        <end position="330"/>
    </location>
</feature>
<evidence type="ECO:0000256" key="1">
    <source>
        <dbReference type="ARBA" id="ARBA00004141"/>
    </source>
</evidence>
<dbReference type="PANTHER" id="PTHR43507:SF1">
    <property type="entry name" value="NADH-UBIQUINONE OXIDOREDUCTASE CHAIN 4"/>
    <property type="match status" value="1"/>
</dbReference>
<feature type="transmembrane region" description="Helical" evidence="6">
    <location>
        <begin position="427"/>
        <end position="447"/>
    </location>
</feature>
<feature type="transmembrane region" description="Helical" evidence="6">
    <location>
        <begin position="117"/>
        <end position="136"/>
    </location>
</feature>
<evidence type="ECO:0000313" key="8">
    <source>
        <dbReference type="EMBL" id="CBH76165.1"/>
    </source>
</evidence>
<dbReference type="GO" id="GO:0015990">
    <property type="term" value="P:electron transport coupled proton transport"/>
    <property type="evidence" value="ECO:0007669"/>
    <property type="project" value="TreeGrafter"/>
</dbReference>
<dbReference type="AlphaFoldDB" id="E6PI75"/>
<feature type="transmembrane region" description="Helical" evidence="6">
    <location>
        <begin position="27"/>
        <end position="45"/>
    </location>
</feature>
<dbReference type="NCBIfam" id="TIGR01972">
    <property type="entry name" value="NDH_I_M"/>
    <property type="match status" value="1"/>
</dbReference>
<feature type="transmembrane region" description="Helical" evidence="6">
    <location>
        <begin position="282"/>
        <end position="300"/>
    </location>
</feature>
<evidence type="ECO:0000256" key="3">
    <source>
        <dbReference type="ARBA" id="ARBA00022692"/>
    </source>
</evidence>
<comment type="caution">
    <text evidence="8">The sequence shown here is derived from an EMBL/GenBank/DDBJ whole genome shotgun (WGS) entry which is preliminary data.</text>
</comment>
<feature type="transmembrane region" description="Helical" evidence="6">
    <location>
        <begin position="148"/>
        <end position="170"/>
    </location>
</feature>
<dbReference type="PRINTS" id="PR01437">
    <property type="entry name" value="NUOXDRDTASE4"/>
</dbReference>
<dbReference type="GO" id="GO:0003954">
    <property type="term" value="F:NADH dehydrogenase activity"/>
    <property type="evidence" value="ECO:0007669"/>
    <property type="project" value="TreeGrafter"/>
</dbReference>
<keyword evidence="3 6" id="KW-0812">Transmembrane</keyword>
<dbReference type="InterPro" id="IPR003918">
    <property type="entry name" value="NADH_UbQ_OxRdtase"/>
</dbReference>
<feature type="domain" description="NADH:quinone oxidoreductase/Mrp antiporter transmembrane" evidence="7">
    <location>
        <begin position="114"/>
        <end position="400"/>
    </location>
</feature>
<organism evidence="8">
    <name type="scientific">mine drainage metagenome</name>
    <dbReference type="NCBI Taxonomy" id="410659"/>
    <lineage>
        <taxon>unclassified sequences</taxon>
        <taxon>metagenomes</taxon>
        <taxon>ecological metagenomes</taxon>
    </lineage>
</organism>
<feature type="transmembrane region" description="Helical" evidence="6">
    <location>
        <begin position="222"/>
        <end position="242"/>
    </location>
</feature>